<name>A0A0B6YLD9_9EUPU</name>
<sequence length="114" mass="12680">SDPKLSLQSSTTRNLSYENPPLAACSIQPVSQFSIYRPFYSDLLVNCHKKMFAGNSNPEVHQSNSSFTSPAAKIYDLQNQCSDYGALPHSVHADSQKTESSQKLYQTNTYLEKG</sequence>
<feature type="non-terminal residue" evidence="2">
    <location>
        <position position="114"/>
    </location>
</feature>
<feature type="compositionally biased region" description="Polar residues" evidence="1">
    <location>
        <begin position="98"/>
        <end position="114"/>
    </location>
</feature>
<dbReference type="EMBL" id="HACG01009746">
    <property type="protein sequence ID" value="CEK56611.1"/>
    <property type="molecule type" value="Transcribed_RNA"/>
</dbReference>
<feature type="region of interest" description="Disordered" evidence="1">
    <location>
        <begin position="92"/>
        <end position="114"/>
    </location>
</feature>
<proteinExistence type="predicted"/>
<accession>A0A0B6YLD9</accession>
<dbReference type="AlphaFoldDB" id="A0A0B6YLD9"/>
<organism evidence="2">
    <name type="scientific">Arion vulgaris</name>
    <dbReference type="NCBI Taxonomy" id="1028688"/>
    <lineage>
        <taxon>Eukaryota</taxon>
        <taxon>Metazoa</taxon>
        <taxon>Spiralia</taxon>
        <taxon>Lophotrochozoa</taxon>
        <taxon>Mollusca</taxon>
        <taxon>Gastropoda</taxon>
        <taxon>Heterobranchia</taxon>
        <taxon>Euthyneura</taxon>
        <taxon>Panpulmonata</taxon>
        <taxon>Eupulmonata</taxon>
        <taxon>Stylommatophora</taxon>
        <taxon>Helicina</taxon>
        <taxon>Arionoidea</taxon>
        <taxon>Arionidae</taxon>
        <taxon>Arion</taxon>
    </lineage>
</organism>
<evidence type="ECO:0000256" key="1">
    <source>
        <dbReference type="SAM" id="MobiDB-lite"/>
    </source>
</evidence>
<reference evidence="2" key="1">
    <citation type="submission" date="2014-12" db="EMBL/GenBank/DDBJ databases">
        <title>Insight into the proteome of Arion vulgaris.</title>
        <authorList>
            <person name="Aradska J."/>
            <person name="Bulat T."/>
            <person name="Smidak R."/>
            <person name="Sarate P."/>
            <person name="Gangsoo J."/>
            <person name="Sialana F."/>
            <person name="Bilban M."/>
            <person name="Lubec G."/>
        </authorList>
    </citation>
    <scope>NUCLEOTIDE SEQUENCE</scope>
    <source>
        <tissue evidence="2">Skin</tissue>
    </source>
</reference>
<gene>
    <name evidence="2" type="primary">ORF28070</name>
</gene>
<feature type="non-terminal residue" evidence="2">
    <location>
        <position position="1"/>
    </location>
</feature>
<evidence type="ECO:0000313" key="2">
    <source>
        <dbReference type="EMBL" id="CEK56611.1"/>
    </source>
</evidence>
<protein>
    <submittedName>
        <fullName evidence="2">Uncharacterized protein</fullName>
    </submittedName>
</protein>